<dbReference type="SUPFAM" id="SSF55120">
    <property type="entry name" value="Pseudouridine synthase"/>
    <property type="match status" value="1"/>
</dbReference>
<dbReference type="InterPro" id="IPR018496">
    <property type="entry name" value="PsdUridine_synth_RsuA/RluB_CS"/>
</dbReference>
<evidence type="ECO:0000313" key="10">
    <source>
        <dbReference type="Proteomes" id="UP001203423"/>
    </source>
</evidence>
<evidence type="ECO:0000256" key="4">
    <source>
        <dbReference type="ARBA" id="ARBA00036749"/>
    </source>
</evidence>
<dbReference type="PANTHER" id="PTHR47683">
    <property type="entry name" value="PSEUDOURIDINE SYNTHASE FAMILY PROTEIN-RELATED"/>
    <property type="match status" value="1"/>
</dbReference>
<evidence type="ECO:0000256" key="1">
    <source>
        <dbReference type="ARBA" id="ARBA00008348"/>
    </source>
</evidence>
<dbReference type="InterPro" id="IPR020103">
    <property type="entry name" value="PsdUridine_synth_cat_dom_sf"/>
</dbReference>
<dbReference type="SUPFAM" id="SSF55174">
    <property type="entry name" value="Alpha-L RNA-binding motif"/>
    <property type="match status" value="1"/>
</dbReference>
<evidence type="ECO:0000256" key="3">
    <source>
        <dbReference type="ARBA" id="ARBA00023235"/>
    </source>
</evidence>
<evidence type="ECO:0000313" key="9">
    <source>
        <dbReference type="EMBL" id="MCL1123789.1"/>
    </source>
</evidence>
<proteinExistence type="inferred from homology"/>
<dbReference type="Gene3D" id="3.10.290.10">
    <property type="entry name" value="RNA-binding S4 domain"/>
    <property type="match status" value="1"/>
</dbReference>
<gene>
    <name evidence="9" type="ORF">L2764_04640</name>
</gene>
<comment type="similarity">
    <text evidence="1 7">Belongs to the pseudouridine synthase RsuA family.</text>
</comment>
<dbReference type="InterPro" id="IPR036986">
    <property type="entry name" value="S4_RNA-bd_sf"/>
</dbReference>
<comment type="caution">
    <text evidence="9">The sequence shown here is derived from an EMBL/GenBank/DDBJ whole genome shotgun (WGS) entry which is preliminary data.</text>
</comment>
<dbReference type="SMART" id="SM00363">
    <property type="entry name" value="S4"/>
    <property type="match status" value="1"/>
</dbReference>
<dbReference type="InterPro" id="IPR042092">
    <property type="entry name" value="PsdUridine_s_RsuA/RluB/E/F_cat"/>
</dbReference>
<dbReference type="Proteomes" id="UP001203423">
    <property type="component" value="Unassembled WGS sequence"/>
</dbReference>
<dbReference type="Gene3D" id="3.30.70.580">
    <property type="entry name" value="Pseudouridine synthase I, catalytic domain, N-terminal subdomain"/>
    <property type="match status" value="1"/>
</dbReference>
<evidence type="ECO:0000256" key="7">
    <source>
        <dbReference type="RuleBase" id="RU003887"/>
    </source>
</evidence>
<sequence>MKSKRGRLDRFVSRRLNVSCNQVRVMLAKSQVRVDGKVAKDRDLLIDEFAHICVDEHILQDNQPRYVMLHKPIGVVSATRDDQHKTVIDCLGINYVEKGLASSLEEGLEKGMSADENDLHIVGRLDLNTSGLVLLTNDGRWSKALMSPENKVEKVYRVTLQNPLTQDYIDAFANGMYFAYEDITTLPVKLEIQSEYVAMVTLMEGRYHQIKRMFGRFRNPVLALHRLSVGHIVLEPSLLVGQSRRLSQAEVQL</sequence>
<keyword evidence="10" id="KW-1185">Reference proteome</keyword>
<dbReference type="Gene3D" id="3.30.70.1560">
    <property type="entry name" value="Alpha-L RNA-binding motif"/>
    <property type="match status" value="1"/>
</dbReference>
<dbReference type="PANTHER" id="PTHR47683:SF4">
    <property type="entry name" value="PSEUDOURIDINE SYNTHASE"/>
    <property type="match status" value="1"/>
</dbReference>
<dbReference type="EC" id="5.4.99.-" evidence="7"/>
<feature type="domain" description="RNA-binding S4" evidence="8">
    <location>
        <begin position="6"/>
        <end position="64"/>
    </location>
</feature>
<keyword evidence="2 6" id="KW-0694">RNA-binding</keyword>
<evidence type="ECO:0000256" key="2">
    <source>
        <dbReference type="ARBA" id="ARBA00022884"/>
    </source>
</evidence>
<dbReference type="InterPro" id="IPR020094">
    <property type="entry name" value="TruA/RsuA/RluB/E/F_N"/>
</dbReference>
<dbReference type="EMBL" id="JAKIKS010000012">
    <property type="protein sequence ID" value="MCL1123789.1"/>
    <property type="molecule type" value="Genomic_DNA"/>
</dbReference>
<evidence type="ECO:0000256" key="5">
    <source>
        <dbReference type="ARBA" id="ARBA00037590"/>
    </source>
</evidence>
<accession>A0ABT0L8B0</accession>
<dbReference type="NCBIfam" id="TIGR00093">
    <property type="entry name" value="pseudouridine synthase"/>
    <property type="match status" value="1"/>
</dbReference>
<dbReference type="RefSeq" id="WP_248939075.1">
    <property type="nucleotide sequence ID" value="NZ_JAKIKS010000012.1"/>
</dbReference>
<dbReference type="PROSITE" id="PS01149">
    <property type="entry name" value="PSI_RSU"/>
    <property type="match status" value="1"/>
</dbReference>
<evidence type="ECO:0000259" key="8">
    <source>
        <dbReference type="SMART" id="SM00363"/>
    </source>
</evidence>
<comment type="catalytic activity">
    <reaction evidence="4">
        <text>uridine(516) in 16S rRNA = pseudouridine(516) in 16S rRNA</text>
        <dbReference type="Rhea" id="RHEA:38867"/>
        <dbReference type="Rhea" id="RHEA-COMP:10089"/>
        <dbReference type="Rhea" id="RHEA-COMP:10090"/>
        <dbReference type="ChEBI" id="CHEBI:65314"/>
        <dbReference type="ChEBI" id="CHEBI:65315"/>
        <dbReference type="EC" id="5.4.99.19"/>
    </reaction>
</comment>
<comment type="function">
    <text evidence="5">Responsible for synthesis of pseudouridine from uracil-516 in 16S ribosomal RNA.</text>
</comment>
<dbReference type="InterPro" id="IPR006145">
    <property type="entry name" value="PsdUridine_synth_RsuA/RluA"/>
</dbReference>
<keyword evidence="3 7" id="KW-0413">Isomerase</keyword>
<dbReference type="CDD" id="cd00165">
    <property type="entry name" value="S4"/>
    <property type="match status" value="1"/>
</dbReference>
<organism evidence="9 10">
    <name type="scientific">Shewanella surugensis</name>
    <dbReference type="NCBI Taxonomy" id="212020"/>
    <lineage>
        <taxon>Bacteria</taxon>
        <taxon>Pseudomonadati</taxon>
        <taxon>Pseudomonadota</taxon>
        <taxon>Gammaproteobacteria</taxon>
        <taxon>Alteromonadales</taxon>
        <taxon>Shewanellaceae</taxon>
        <taxon>Shewanella</taxon>
    </lineage>
</organism>
<name>A0ABT0L8B0_9GAMM</name>
<dbReference type="PROSITE" id="PS50889">
    <property type="entry name" value="S4"/>
    <property type="match status" value="1"/>
</dbReference>
<evidence type="ECO:0000256" key="6">
    <source>
        <dbReference type="PROSITE-ProRule" id="PRU00182"/>
    </source>
</evidence>
<dbReference type="InterPro" id="IPR000748">
    <property type="entry name" value="PsdUridine_synth_RsuA/RluB/E/F"/>
</dbReference>
<protein>
    <recommendedName>
        <fullName evidence="7">Pseudouridine synthase</fullName>
        <ecNumber evidence="7">5.4.99.-</ecNumber>
    </recommendedName>
</protein>
<dbReference type="CDD" id="cd02553">
    <property type="entry name" value="PseudoU_synth_RsuA"/>
    <property type="match status" value="1"/>
</dbReference>
<dbReference type="Pfam" id="PF00849">
    <property type="entry name" value="PseudoU_synth_2"/>
    <property type="match status" value="1"/>
</dbReference>
<reference evidence="9 10" key="1">
    <citation type="submission" date="2022-01" db="EMBL/GenBank/DDBJ databases">
        <title>Whole genome-based taxonomy of the Shewanellaceae.</title>
        <authorList>
            <person name="Martin-Rodriguez A.J."/>
        </authorList>
    </citation>
    <scope>NUCLEOTIDE SEQUENCE [LARGE SCALE GENOMIC DNA]</scope>
    <source>
        <strain evidence="9 10">DSM 17177</strain>
    </source>
</reference>
<dbReference type="InterPro" id="IPR002942">
    <property type="entry name" value="S4_RNA-bd"/>
</dbReference>
<dbReference type="InterPro" id="IPR050343">
    <property type="entry name" value="RsuA_PseudoU_synthase"/>
</dbReference>